<comment type="caution">
    <text evidence="1">The sequence shown here is derived from an EMBL/GenBank/DDBJ whole genome shotgun (WGS) entry which is preliminary data.</text>
</comment>
<accession>A0ABR6EUJ0</accession>
<sequence length="261" mass="28868">MKKNQLMIVVLMSGSLLLSSCEKEKSAVAELKLSTPVLKVSPGENQVAAVLFNGDASRGSENVWKAINIEGTGALSTVTDETGVLTWKFLKPLNSHRTEVRGAKNFQAAEGDEIYIGFTSKLLIPSNLKTEAIFQWKSYPTEGSLQNHPLMLRTKGGKLELQHFDDSHVATVPWSINLPVNTWMSFVIRMKVSRNPSVGFIEFWYNGVKQTLANGTERLTCRTLDVADCDPKWGVYGGDEAEVTHYVKKIRIGTTYADAAQ</sequence>
<keyword evidence="2" id="KW-1185">Reference proteome</keyword>
<dbReference type="PROSITE" id="PS51257">
    <property type="entry name" value="PROKAR_LIPOPROTEIN"/>
    <property type="match status" value="1"/>
</dbReference>
<gene>
    <name evidence="1" type="ORF">GM920_08095</name>
</gene>
<dbReference type="Pfam" id="PF14099">
    <property type="entry name" value="Polysacc_lyase"/>
    <property type="match status" value="1"/>
</dbReference>
<dbReference type="Proteomes" id="UP000636110">
    <property type="component" value="Unassembled WGS sequence"/>
</dbReference>
<organism evidence="1 2">
    <name type="scientific">Pedobacter gandavensis</name>
    <dbReference type="NCBI Taxonomy" id="2679963"/>
    <lineage>
        <taxon>Bacteria</taxon>
        <taxon>Pseudomonadati</taxon>
        <taxon>Bacteroidota</taxon>
        <taxon>Sphingobacteriia</taxon>
        <taxon>Sphingobacteriales</taxon>
        <taxon>Sphingobacteriaceae</taxon>
        <taxon>Pedobacter</taxon>
    </lineage>
</organism>
<dbReference type="EMBL" id="WNXC01000002">
    <property type="protein sequence ID" value="MBB2148871.1"/>
    <property type="molecule type" value="Genomic_DNA"/>
</dbReference>
<evidence type="ECO:0008006" key="3">
    <source>
        <dbReference type="Google" id="ProtNLM"/>
    </source>
</evidence>
<reference evidence="1 2" key="1">
    <citation type="submission" date="2019-11" db="EMBL/GenBank/DDBJ databases">
        <title>Description of Pedobacter sp. LMG 31462T.</title>
        <authorList>
            <person name="Carlier A."/>
            <person name="Qi S."/>
            <person name="Vandamme P."/>
        </authorList>
    </citation>
    <scope>NUCLEOTIDE SEQUENCE [LARGE SCALE GENOMIC DNA]</scope>
    <source>
        <strain evidence="1 2">LMG 31462</strain>
    </source>
</reference>
<name>A0ABR6EUJ0_9SPHI</name>
<dbReference type="InterPro" id="IPR025975">
    <property type="entry name" value="Polysacc_lyase"/>
</dbReference>
<evidence type="ECO:0000313" key="1">
    <source>
        <dbReference type="EMBL" id="MBB2148871.1"/>
    </source>
</evidence>
<protein>
    <recommendedName>
        <fullName evidence="3">LamG domain-containing protein</fullName>
    </recommendedName>
</protein>
<dbReference type="Gene3D" id="2.60.120.200">
    <property type="match status" value="1"/>
</dbReference>
<evidence type="ECO:0000313" key="2">
    <source>
        <dbReference type="Proteomes" id="UP000636110"/>
    </source>
</evidence>
<proteinExistence type="predicted"/>